<name>A0A521AIS0_9RHOB</name>
<evidence type="ECO:0000313" key="3">
    <source>
        <dbReference type="Proteomes" id="UP000316030"/>
    </source>
</evidence>
<dbReference type="OrthoDB" id="7206663at2"/>
<protein>
    <submittedName>
        <fullName evidence="2">Helix-turn-helix domain-containing protein</fullName>
    </submittedName>
</protein>
<keyword evidence="3" id="KW-1185">Reference proteome</keyword>
<organism evidence="2 3">
    <name type="scientific">Thalassovita litoralis</name>
    <dbReference type="NCBI Taxonomy" id="1010611"/>
    <lineage>
        <taxon>Bacteria</taxon>
        <taxon>Pseudomonadati</taxon>
        <taxon>Pseudomonadota</taxon>
        <taxon>Alphaproteobacteria</taxon>
        <taxon>Rhodobacterales</taxon>
        <taxon>Roseobacteraceae</taxon>
        <taxon>Thalassovita</taxon>
    </lineage>
</organism>
<dbReference type="InterPro" id="IPR001387">
    <property type="entry name" value="Cro/C1-type_HTH"/>
</dbReference>
<sequence length="83" mass="8728">MGLKTVEQLRQARAALGWTQAKVAEAAGVSLPTIKRLENGAGNLAIRLETLTNLETALKSQGIQFLESGDVATGPGVALRVQE</sequence>
<dbReference type="SUPFAM" id="SSF47413">
    <property type="entry name" value="lambda repressor-like DNA-binding domains"/>
    <property type="match status" value="1"/>
</dbReference>
<feature type="domain" description="HTH cro/C1-type" evidence="1">
    <location>
        <begin position="9"/>
        <end position="66"/>
    </location>
</feature>
<dbReference type="Proteomes" id="UP000316030">
    <property type="component" value="Unassembled WGS sequence"/>
</dbReference>
<dbReference type="InterPro" id="IPR010982">
    <property type="entry name" value="Lambda_DNA-bd_dom_sf"/>
</dbReference>
<dbReference type="RefSeq" id="WP_142491504.1">
    <property type="nucleotide sequence ID" value="NZ_FXTO01000001.1"/>
</dbReference>
<dbReference type="Pfam" id="PF01381">
    <property type="entry name" value="HTH_3"/>
    <property type="match status" value="1"/>
</dbReference>
<dbReference type="EMBL" id="FXTO01000001">
    <property type="protein sequence ID" value="SMO34729.1"/>
    <property type="molecule type" value="Genomic_DNA"/>
</dbReference>
<evidence type="ECO:0000313" key="2">
    <source>
        <dbReference type="EMBL" id="SMO34729.1"/>
    </source>
</evidence>
<dbReference type="Gene3D" id="1.10.260.40">
    <property type="entry name" value="lambda repressor-like DNA-binding domains"/>
    <property type="match status" value="1"/>
</dbReference>
<dbReference type="CDD" id="cd00093">
    <property type="entry name" value="HTH_XRE"/>
    <property type="match status" value="1"/>
</dbReference>
<dbReference type="PROSITE" id="PS50943">
    <property type="entry name" value="HTH_CROC1"/>
    <property type="match status" value="1"/>
</dbReference>
<dbReference type="SMART" id="SM00530">
    <property type="entry name" value="HTH_XRE"/>
    <property type="match status" value="1"/>
</dbReference>
<accession>A0A521AIS0</accession>
<reference evidence="2 3" key="1">
    <citation type="submission" date="2017-05" db="EMBL/GenBank/DDBJ databases">
        <authorList>
            <person name="Varghese N."/>
            <person name="Submissions S."/>
        </authorList>
    </citation>
    <scope>NUCLEOTIDE SEQUENCE [LARGE SCALE GENOMIC DNA]</scope>
    <source>
        <strain evidence="2 3">DSM 29506</strain>
    </source>
</reference>
<dbReference type="AlphaFoldDB" id="A0A521AIS0"/>
<evidence type="ECO:0000259" key="1">
    <source>
        <dbReference type="PROSITE" id="PS50943"/>
    </source>
</evidence>
<proteinExistence type="predicted"/>
<gene>
    <name evidence="2" type="ORF">SAMN06265173_101188</name>
</gene>
<dbReference type="GO" id="GO:0003677">
    <property type="term" value="F:DNA binding"/>
    <property type="evidence" value="ECO:0007669"/>
    <property type="project" value="InterPro"/>
</dbReference>